<gene>
    <name evidence="4" type="ORF">CEXT_109811</name>
</gene>
<evidence type="ECO:0000256" key="1">
    <source>
        <dbReference type="ARBA" id="ARBA00023157"/>
    </source>
</evidence>
<dbReference type="InterPro" id="IPR035914">
    <property type="entry name" value="Sperma_CUB_dom_sf"/>
</dbReference>
<proteinExistence type="predicted"/>
<keyword evidence="5" id="KW-1185">Reference proteome</keyword>
<keyword evidence="1" id="KW-1015">Disulfide bond</keyword>
<dbReference type="PANTHER" id="PTHR33236:SF5">
    <property type="entry name" value="CUB DOMAIN-CONTAINING PROTEIN"/>
    <property type="match status" value="1"/>
</dbReference>
<feature type="domain" description="CUB" evidence="3">
    <location>
        <begin position="57"/>
        <end position="153"/>
    </location>
</feature>
<comment type="caution">
    <text evidence="4">The sequence shown here is derived from an EMBL/GenBank/DDBJ whole genome shotgun (WGS) entry which is preliminary data.</text>
</comment>
<evidence type="ECO:0000259" key="3">
    <source>
        <dbReference type="PROSITE" id="PS01180"/>
    </source>
</evidence>
<dbReference type="SUPFAM" id="SSF49854">
    <property type="entry name" value="Spermadhesin, CUB domain"/>
    <property type="match status" value="1"/>
</dbReference>
<reference evidence="4 5" key="1">
    <citation type="submission" date="2021-06" db="EMBL/GenBank/DDBJ databases">
        <title>Caerostris extrusa draft genome.</title>
        <authorList>
            <person name="Kono N."/>
            <person name="Arakawa K."/>
        </authorList>
    </citation>
    <scope>NUCLEOTIDE SEQUENCE [LARGE SCALE GENOMIC DNA]</scope>
</reference>
<accession>A0AAV4U7D1</accession>
<organism evidence="4 5">
    <name type="scientific">Caerostris extrusa</name>
    <name type="common">Bark spider</name>
    <name type="synonym">Caerostris bankana</name>
    <dbReference type="NCBI Taxonomy" id="172846"/>
    <lineage>
        <taxon>Eukaryota</taxon>
        <taxon>Metazoa</taxon>
        <taxon>Ecdysozoa</taxon>
        <taxon>Arthropoda</taxon>
        <taxon>Chelicerata</taxon>
        <taxon>Arachnida</taxon>
        <taxon>Araneae</taxon>
        <taxon>Araneomorphae</taxon>
        <taxon>Entelegynae</taxon>
        <taxon>Araneoidea</taxon>
        <taxon>Araneidae</taxon>
        <taxon>Caerostris</taxon>
    </lineage>
</organism>
<feature type="non-terminal residue" evidence="4">
    <location>
        <position position="224"/>
    </location>
</feature>
<name>A0AAV4U7D1_CAEEX</name>
<dbReference type="PANTHER" id="PTHR33236">
    <property type="entry name" value="INTRAFLAGELLAR TRANSPORT PROTEIN 122 FAMILY PROTEIN-RELATED"/>
    <property type="match status" value="1"/>
</dbReference>
<dbReference type="AlphaFoldDB" id="A0AAV4U7D1"/>
<dbReference type="Pfam" id="PF00431">
    <property type="entry name" value="CUB"/>
    <property type="match status" value="1"/>
</dbReference>
<evidence type="ECO:0000313" key="4">
    <source>
        <dbReference type="EMBL" id="GIY53719.1"/>
    </source>
</evidence>
<dbReference type="Gene3D" id="2.60.120.290">
    <property type="entry name" value="Spermadhesin, CUB domain"/>
    <property type="match status" value="1"/>
</dbReference>
<sequence length="224" mass="25139">MTGPKKKKLFPQEMLNQMKTRNGRYLTELFQTLSAAVQTSLLGKTTITSPVLIQRTCGATTNQNSTHFTNPGYPNPVSDSSDTMCTITLLRSHKVPICQVRLDFLDFALANPTEGDCLDDKLVIQENNINAPVPSICGRNTGQHMYIDVDNSLAQLHCLCLRRVWDVELGISELLILSVEILPEVINSDLLERLEHRVLKWCSETYLQSNFRTLSKLSFVLGSL</sequence>
<dbReference type="PROSITE" id="PS01180">
    <property type="entry name" value="CUB"/>
    <property type="match status" value="1"/>
</dbReference>
<dbReference type="EMBL" id="BPLR01012396">
    <property type="protein sequence ID" value="GIY53719.1"/>
    <property type="molecule type" value="Genomic_DNA"/>
</dbReference>
<evidence type="ECO:0000313" key="5">
    <source>
        <dbReference type="Proteomes" id="UP001054945"/>
    </source>
</evidence>
<comment type="caution">
    <text evidence="2">Lacks conserved residue(s) required for the propagation of feature annotation.</text>
</comment>
<dbReference type="InterPro" id="IPR000859">
    <property type="entry name" value="CUB_dom"/>
</dbReference>
<protein>
    <recommendedName>
        <fullName evidence="3">CUB domain-containing protein</fullName>
    </recommendedName>
</protein>
<dbReference type="Proteomes" id="UP001054945">
    <property type="component" value="Unassembled WGS sequence"/>
</dbReference>
<evidence type="ECO:0000256" key="2">
    <source>
        <dbReference type="PROSITE-ProRule" id="PRU00059"/>
    </source>
</evidence>